<evidence type="ECO:0000313" key="3">
    <source>
        <dbReference type="Proteomes" id="UP001152533"/>
    </source>
</evidence>
<gene>
    <name evidence="2" type="ORF">CGXH109_LOCUS116021</name>
</gene>
<evidence type="ECO:0000256" key="1">
    <source>
        <dbReference type="SAM" id="MobiDB-lite"/>
    </source>
</evidence>
<protein>
    <recommendedName>
        <fullName evidence="4">MYND-type zinc finger protein samB</fullName>
    </recommendedName>
</protein>
<feature type="region of interest" description="Disordered" evidence="1">
    <location>
        <begin position="215"/>
        <end position="241"/>
    </location>
</feature>
<name>A0A9W4S3B6_9PEZI</name>
<sequence length="241" mass="28163">MSDIGDFVVDVVDSEDEVKVVDECIICDEATMRKCAVCNDVLICSMNCQQIAVIDDVNSDHFDMCVADTSADTFYKDVLCNRIPRDEQTIMDFQFIWLHDITDRRKLLEIYATIIRQADVTPREMGIWVEEKKLFERIAMLVYTSPTLMSLDDVRWLKETDIWTRGLSKTTQAVFQDIIFKQERFQRELGMMRHLETKYIMTRLEEKSAIYQEAEVSVGQRERPSDQARSLSERPYSIPKT</sequence>
<comment type="caution">
    <text evidence="2">The sequence shown here is derived from an EMBL/GenBank/DDBJ whole genome shotgun (WGS) entry which is preliminary data.</text>
</comment>
<organism evidence="2 3">
    <name type="scientific">Colletotrichum noveboracense</name>
    <dbReference type="NCBI Taxonomy" id="2664923"/>
    <lineage>
        <taxon>Eukaryota</taxon>
        <taxon>Fungi</taxon>
        <taxon>Dikarya</taxon>
        <taxon>Ascomycota</taxon>
        <taxon>Pezizomycotina</taxon>
        <taxon>Sordariomycetes</taxon>
        <taxon>Hypocreomycetidae</taxon>
        <taxon>Glomerellales</taxon>
        <taxon>Glomerellaceae</taxon>
        <taxon>Colletotrichum</taxon>
        <taxon>Colletotrichum gloeosporioides species complex</taxon>
    </lineage>
</organism>
<dbReference type="Proteomes" id="UP001152533">
    <property type="component" value="Unassembled WGS sequence"/>
</dbReference>
<dbReference type="AlphaFoldDB" id="A0A9W4S3B6"/>
<keyword evidence="3" id="KW-1185">Reference proteome</keyword>
<reference evidence="2" key="1">
    <citation type="submission" date="2022-08" db="EMBL/GenBank/DDBJ databases">
        <authorList>
            <person name="Giroux E."/>
            <person name="Giroux E."/>
        </authorList>
    </citation>
    <scope>NUCLEOTIDE SEQUENCE</scope>
    <source>
        <strain evidence="2">H1091258</strain>
    </source>
</reference>
<evidence type="ECO:0000313" key="2">
    <source>
        <dbReference type="EMBL" id="CAI0652338.1"/>
    </source>
</evidence>
<proteinExistence type="predicted"/>
<dbReference type="EMBL" id="CAMGZC010001315">
    <property type="protein sequence ID" value="CAI0652338.1"/>
    <property type="molecule type" value="Genomic_DNA"/>
</dbReference>
<evidence type="ECO:0008006" key="4">
    <source>
        <dbReference type="Google" id="ProtNLM"/>
    </source>
</evidence>
<accession>A0A9W4S3B6</accession>